<feature type="region of interest" description="Disordered" evidence="1">
    <location>
        <begin position="206"/>
        <end position="229"/>
    </location>
</feature>
<dbReference type="Proteomes" id="UP001218218">
    <property type="component" value="Unassembled WGS sequence"/>
</dbReference>
<proteinExistence type="predicted"/>
<dbReference type="EMBL" id="JARIHO010000003">
    <property type="protein sequence ID" value="KAJ7363894.1"/>
    <property type="molecule type" value="Genomic_DNA"/>
</dbReference>
<protein>
    <submittedName>
        <fullName evidence="2">Uncharacterized protein</fullName>
    </submittedName>
</protein>
<dbReference type="AlphaFoldDB" id="A0AAD7F3T2"/>
<evidence type="ECO:0000256" key="1">
    <source>
        <dbReference type="SAM" id="MobiDB-lite"/>
    </source>
</evidence>
<sequence length="335" mass="37143">MAPQIRLLAVEQEEKILLAEEICKTSPSVLAHLPDAPMLAILAEAHAPDEHPAHQGHTPVLYRLSDAPSQQPVGLSEGRQSCRWPGMLTRMVHQGPMHVCLLLRCKQHASHSLPACGRAGRLLLAWPSPSRTYASRLPAPALQAAYFPQSVGLSEGSHPTAKPGGCLYTPPTAPHFFFMRYWADCSSWERRKFWVLGRGPHAAIEMRKGNPRQNDTGKEGEVLVQPNPTLTETGSKVEFQHRDGGLGSHGGVRREDDKQRCWGCRARSRKHGKIIEVSGRLQEQTEGGQHSWTHQYALRIGSHGGPALARCDMQPVFLLRSAENTRERSEGCWVQ</sequence>
<keyword evidence="3" id="KW-1185">Reference proteome</keyword>
<organism evidence="2 3">
    <name type="scientific">Mycena albidolilacea</name>
    <dbReference type="NCBI Taxonomy" id="1033008"/>
    <lineage>
        <taxon>Eukaryota</taxon>
        <taxon>Fungi</taxon>
        <taxon>Dikarya</taxon>
        <taxon>Basidiomycota</taxon>
        <taxon>Agaricomycotina</taxon>
        <taxon>Agaricomycetes</taxon>
        <taxon>Agaricomycetidae</taxon>
        <taxon>Agaricales</taxon>
        <taxon>Marasmiineae</taxon>
        <taxon>Mycenaceae</taxon>
        <taxon>Mycena</taxon>
    </lineage>
</organism>
<evidence type="ECO:0000313" key="3">
    <source>
        <dbReference type="Proteomes" id="UP001218218"/>
    </source>
</evidence>
<gene>
    <name evidence="2" type="ORF">DFH08DRAFT_798356</name>
</gene>
<evidence type="ECO:0000313" key="2">
    <source>
        <dbReference type="EMBL" id="KAJ7363894.1"/>
    </source>
</evidence>
<name>A0AAD7F3T2_9AGAR</name>
<comment type="caution">
    <text evidence="2">The sequence shown here is derived from an EMBL/GenBank/DDBJ whole genome shotgun (WGS) entry which is preliminary data.</text>
</comment>
<reference evidence="2" key="1">
    <citation type="submission" date="2023-03" db="EMBL/GenBank/DDBJ databases">
        <title>Massive genome expansion in bonnet fungi (Mycena s.s.) driven by repeated elements and novel gene families across ecological guilds.</title>
        <authorList>
            <consortium name="Lawrence Berkeley National Laboratory"/>
            <person name="Harder C.B."/>
            <person name="Miyauchi S."/>
            <person name="Viragh M."/>
            <person name="Kuo A."/>
            <person name="Thoen E."/>
            <person name="Andreopoulos B."/>
            <person name="Lu D."/>
            <person name="Skrede I."/>
            <person name="Drula E."/>
            <person name="Henrissat B."/>
            <person name="Morin E."/>
            <person name="Kohler A."/>
            <person name="Barry K."/>
            <person name="LaButti K."/>
            <person name="Morin E."/>
            <person name="Salamov A."/>
            <person name="Lipzen A."/>
            <person name="Mereny Z."/>
            <person name="Hegedus B."/>
            <person name="Baldrian P."/>
            <person name="Stursova M."/>
            <person name="Weitz H."/>
            <person name="Taylor A."/>
            <person name="Grigoriev I.V."/>
            <person name="Nagy L.G."/>
            <person name="Martin F."/>
            <person name="Kauserud H."/>
        </authorList>
    </citation>
    <scope>NUCLEOTIDE SEQUENCE</scope>
    <source>
        <strain evidence="2">CBHHK002</strain>
    </source>
</reference>
<accession>A0AAD7F3T2</accession>